<name>A0A8J7KQL8_9ACTN</name>
<accession>A0A8J7KQL8</accession>
<evidence type="ECO:0000313" key="1">
    <source>
        <dbReference type="EMBL" id="MBG6137562.1"/>
    </source>
</evidence>
<keyword evidence="2" id="KW-1185">Reference proteome</keyword>
<comment type="caution">
    <text evidence="1">The sequence shown here is derived from an EMBL/GenBank/DDBJ whole genome shotgun (WGS) entry which is preliminary data.</text>
</comment>
<proteinExistence type="predicted"/>
<gene>
    <name evidence="1" type="ORF">IW245_003756</name>
</gene>
<evidence type="ECO:0000313" key="2">
    <source>
        <dbReference type="Proteomes" id="UP000622552"/>
    </source>
</evidence>
<reference evidence="1" key="1">
    <citation type="submission" date="2020-11" db="EMBL/GenBank/DDBJ databases">
        <title>Sequencing the genomes of 1000 actinobacteria strains.</title>
        <authorList>
            <person name="Klenk H.-P."/>
        </authorList>
    </citation>
    <scope>NUCLEOTIDE SEQUENCE</scope>
    <source>
        <strain evidence="1">DSM 45356</strain>
    </source>
</reference>
<sequence length="298" mass="30805">MTVMTGTPRVDVADALARASALSGFYATLPADAPGLVPLDALLRPDSLADLLAGADTACGGCRTRPARTAAAIMLASEFFSVLAAGPAGLLLADRRALLLAPGSVALRGDGEGGFDALAGTGTLLVLPDDPAAGQPGTETAGSVTALHTRFAASYADLLAPVVEAVAAVTRRSRRALWSEAADRFAGAALVAARTLAAEDARHATGAGAGTDPSRPAPLRPELRAEVDAVLAVAPTPLRHPVRWIDVTARCGRVTWKRRGTCCLTYQTPKWTGEYCTTCPLIPEEETVRRVAAYLDAL</sequence>
<organism evidence="1 2">
    <name type="scientific">Longispora fulva</name>
    <dbReference type="NCBI Taxonomy" id="619741"/>
    <lineage>
        <taxon>Bacteria</taxon>
        <taxon>Bacillati</taxon>
        <taxon>Actinomycetota</taxon>
        <taxon>Actinomycetes</taxon>
        <taxon>Micromonosporales</taxon>
        <taxon>Micromonosporaceae</taxon>
        <taxon>Longispora</taxon>
    </lineage>
</organism>
<evidence type="ECO:0008006" key="3">
    <source>
        <dbReference type="Google" id="ProtNLM"/>
    </source>
</evidence>
<protein>
    <recommendedName>
        <fullName evidence="3">Ferric siderophore reductase C-terminal domain-containing protein</fullName>
    </recommendedName>
</protein>
<dbReference type="EMBL" id="JADOUF010000001">
    <property type="protein sequence ID" value="MBG6137562.1"/>
    <property type="molecule type" value="Genomic_DNA"/>
</dbReference>
<dbReference type="Proteomes" id="UP000622552">
    <property type="component" value="Unassembled WGS sequence"/>
</dbReference>
<dbReference type="RefSeq" id="WP_197004413.1">
    <property type="nucleotide sequence ID" value="NZ_BONS01000020.1"/>
</dbReference>
<dbReference type="AlphaFoldDB" id="A0A8J7KQL8"/>